<organism evidence="2 3">
    <name type="scientific">Maribacter aquimaris</name>
    <dbReference type="NCBI Taxonomy" id="2737171"/>
    <lineage>
        <taxon>Bacteria</taxon>
        <taxon>Pseudomonadati</taxon>
        <taxon>Bacteroidota</taxon>
        <taxon>Flavobacteriia</taxon>
        <taxon>Flavobacteriales</taxon>
        <taxon>Flavobacteriaceae</taxon>
        <taxon>Maribacter</taxon>
    </lineage>
</organism>
<dbReference type="Proteomes" id="UP001166021">
    <property type="component" value="Unassembled WGS sequence"/>
</dbReference>
<evidence type="ECO:0008006" key="4">
    <source>
        <dbReference type="Google" id="ProtNLM"/>
    </source>
</evidence>
<evidence type="ECO:0000256" key="1">
    <source>
        <dbReference type="SAM" id="SignalP"/>
    </source>
</evidence>
<dbReference type="Gene3D" id="2.40.160.60">
    <property type="entry name" value="Outer membrane protein transport protein (OMPP1/FadL/TodX)"/>
    <property type="match status" value="1"/>
</dbReference>
<evidence type="ECO:0000313" key="3">
    <source>
        <dbReference type="Proteomes" id="UP001166021"/>
    </source>
</evidence>
<dbReference type="SUPFAM" id="SSF56935">
    <property type="entry name" value="Porins"/>
    <property type="match status" value="1"/>
</dbReference>
<evidence type="ECO:0000313" key="2">
    <source>
        <dbReference type="EMBL" id="MBD0777181.1"/>
    </source>
</evidence>
<accession>A0ABR7V0E4</accession>
<proteinExistence type="predicted"/>
<keyword evidence="1" id="KW-0732">Signal</keyword>
<protein>
    <recommendedName>
        <fullName evidence="4">Long-chain fatty acid transport protein</fullName>
    </recommendedName>
</protein>
<reference evidence="2" key="1">
    <citation type="submission" date="2020-05" db="EMBL/GenBank/DDBJ databases">
        <title>The draft genome sequence of Maribacter sp. ANRC-HE7.</title>
        <authorList>
            <person name="Mu L."/>
        </authorList>
    </citation>
    <scope>NUCLEOTIDE SEQUENCE</scope>
    <source>
        <strain evidence="2">ANRC-HE7</strain>
    </source>
</reference>
<feature type="chain" id="PRO_5046621704" description="Long-chain fatty acid transport protein" evidence="1">
    <location>
        <begin position="20"/>
        <end position="429"/>
    </location>
</feature>
<dbReference type="EMBL" id="JABTCF010000002">
    <property type="protein sequence ID" value="MBD0777181.1"/>
    <property type="molecule type" value="Genomic_DNA"/>
</dbReference>
<dbReference type="RefSeq" id="WP_188242711.1">
    <property type="nucleotide sequence ID" value="NZ_JABTCF010000002.1"/>
</dbReference>
<comment type="caution">
    <text evidence="2">The sequence shown here is derived from an EMBL/GenBank/DDBJ whole genome shotgun (WGS) entry which is preliminary data.</text>
</comment>
<sequence length="429" mass="47553">MIKKIVIAIVCIASTGLYAQNGSVSPYSYFGFGDIQSKGTIENQMMGGIGMFADSIHVNLKNPAAYSALGIKYGEDFGNTTYTVGLSHNRLSFANNIESQSNSVTNLEYIAVGMALKKGLGIGFGVMPYSSVGYDMLSESTNGNDDRVLNRYYGDGGLNKVYFSIGYEFMDDLSVGVTANFNFGTLENNRVQTVEDVQYGTLDKRSSKVNGMDFNYALNYTPSFKDKYRLFASVRVNTQANLTSKNTKEIGSFAVNSGANIEVVDVNLDASNLRHTELKVPTTTTLGLGFGEDRKWFVGGEYSFQGMGSFTNDFVDAPNLRYQDASSFAFGGFYIPDYSAFSGYFKRMTYRAGLRFDKTGMLLKDHEINNFGITFGFGLPMRGSFSNLNLGFEVGRKGTKYDNLIEENYFKVNVGLSLNDIWFRKRRIN</sequence>
<gene>
    <name evidence="2" type="ORF">HPE56_05185</name>
</gene>
<name>A0ABR7V0E4_9FLAO</name>
<keyword evidence="3" id="KW-1185">Reference proteome</keyword>
<feature type="signal peptide" evidence="1">
    <location>
        <begin position="1"/>
        <end position="19"/>
    </location>
</feature>